<dbReference type="OrthoDB" id="9775391at2"/>
<gene>
    <name evidence="5 8" type="primary">menC</name>
    <name evidence="8" type="ordered locus">trd_A0306</name>
</gene>
<dbReference type="PANTHER" id="PTHR48073:SF2">
    <property type="entry name" value="O-SUCCINYLBENZOATE SYNTHASE"/>
    <property type="match status" value="1"/>
</dbReference>
<dbReference type="InterPro" id="IPR013341">
    <property type="entry name" value="Mandelate_racemase_N_dom"/>
</dbReference>
<dbReference type="EMBL" id="CP001276">
    <property type="protein sequence ID" value="ACM06860.1"/>
    <property type="molecule type" value="Genomic_DNA"/>
</dbReference>
<dbReference type="KEGG" id="tro:trd_A0306"/>
<evidence type="ECO:0000256" key="6">
    <source>
        <dbReference type="NCBIfam" id="TIGR01927"/>
    </source>
</evidence>
<dbReference type="UniPathway" id="UPA01057">
    <property type="reaction ID" value="UER00165"/>
</dbReference>
<evidence type="ECO:0000313" key="8">
    <source>
        <dbReference type="EMBL" id="ACM06860.1"/>
    </source>
</evidence>
<dbReference type="GO" id="GO:0009063">
    <property type="term" value="P:amino acid catabolic process"/>
    <property type="evidence" value="ECO:0007669"/>
    <property type="project" value="InterPro"/>
</dbReference>
<evidence type="ECO:0000256" key="5">
    <source>
        <dbReference type="HAMAP-Rule" id="MF_00470"/>
    </source>
</evidence>
<dbReference type="GO" id="GO:0006518">
    <property type="term" value="P:peptide metabolic process"/>
    <property type="evidence" value="ECO:0007669"/>
    <property type="project" value="UniProtKB-ARBA"/>
</dbReference>
<evidence type="ECO:0000259" key="7">
    <source>
        <dbReference type="SMART" id="SM00922"/>
    </source>
</evidence>
<dbReference type="Pfam" id="PF13378">
    <property type="entry name" value="MR_MLE_C"/>
    <property type="match status" value="1"/>
</dbReference>
<evidence type="ECO:0000256" key="4">
    <source>
        <dbReference type="ARBA" id="ARBA00023239"/>
    </source>
</evidence>
<geneLocation type="plasmid" evidence="9">
    <name>Tros</name>
</geneLocation>
<feature type="domain" description="Mandelate racemase/muconate lactonizing enzyme C-terminal" evidence="7">
    <location>
        <begin position="140"/>
        <end position="233"/>
    </location>
</feature>
<sequence>MSGSRLDWRWYRLRFRAPLETAAGSLGTRRGILVSVATADGLVGLGDVAPWPGTEDRALPEAADWLAALRAVAEEGEGALRQALERVAAVTPGARAARAALETALLDVSAQRAGVPLAFWLRSSARSSVPVNALIGIADPERTVEAARAAVAAGFRALKLKVRIAASEVERVAAVRRAVGPEVQLRLDANASAAVAAALAFARAVAPLGIEYLEQPVGSLEELAALRRQSPVPLAADEVLAGPDELERALALGAADIVIAKLPLVGSVERLLDLAERCERAGIAVVVTSNLESAVGLVAALHVAAALPGNAERAHGLATAGLVEPLGREPVFQPLGGRLVLPPGPGLGLDRTMMLAGEEDG</sequence>
<keyword evidence="8" id="KW-0614">Plasmid</keyword>
<feature type="binding site" evidence="5">
    <location>
        <position position="188"/>
    </location>
    <ligand>
        <name>Mg(2+)</name>
        <dbReference type="ChEBI" id="CHEBI:18420"/>
    </ligand>
</feature>
<evidence type="ECO:0000256" key="1">
    <source>
        <dbReference type="ARBA" id="ARBA00022723"/>
    </source>
</evidence>
<dbReference type="HAMAP" id="MF_00470">
    <property type="entry name" value="MenC_1"/>
    <property type="match status" value="1"/>
</dbReference>
<dbReference type="InterPro" id="IPR029065">
    <property type="entry name" value="Enolase_C-like"/>
</dbReference>
<protein>
    <recommendedName>
        <fullName evidence="5 6">o-succinylbenzoate synthase</fullName>
        <shortName evidence="5">OSB synthase</shortName>
        <shortName evidence="5">OSBS</shortName>
        <ecNumber evidence="5 6">4.2.1.113</ecNumber>
    </recommendedName>
    <alternativeName>
        <fullName evidence="5">4-(2'-carboxyphenyl)-4-oxybutyric acid synthase</fullName>
    </alternativeName>
    <alternativeName>
        <fullName evidence="5">o-succinylbenzoic acid synthase</fullName>
    </alternativeName>
</protein>
<keyword evidence="9" id="KW-1185">Reference proteome</keyword>
<dbReference type="Proteomes" id="UP000000447">
    <property type="component" value="Plasmid unnamed"/>
</dbReference>
<dbReference type="SFLD" id="SFLDS00001">
    <property type="entry name" value="Enolase"/>
    <property type="match status" value="1"/>
</dbReference>
<dbReference type="eggNOG" id="COG4948">
    <property type="taxonomic scope" value="Bacteria"/>
</dbReference>
<dbReference type="PROSITE" id="PS00909">
    <property type="entry name" value="MR_MLE_2"/>
    <property type="match status" value="1"/>
</dbReference>
<dbReference type="SFLD" id="SFLDF00009">
    <property type="entry name" value="o-succinylbenzoate_synthase"/>
    <property type="match status" value="1"/>
</dbReference>
<evidence type="ECO:0000256" key="2">
    <source>
        <dbReference type="ARBA" id="ARBA00022842"/>
    </source>
</evidence>
<reference evidence="8 9" key="1">
    <citation type="journal article" date="2009" name="PLoS ONE">
        <title>Complete genome sequence of the aerobic CO-oxidizing thermophile Thermomicrobium roseum.</title>
        <authorList>
            <person name="Wu D."/>
            <person name="Raymond J."/>
            <person name="Wu M."/>
            <person name="Chatterji S."/>
            <person name="Ren Q."/>
            <person name="Graham J.E."/>
            <person name="Bryant D.A."/>
            <person name="Robb F."/>
            <person name="Colman A."/>
            <person name="Tallon L.J."/>
            <person name="Badger J.H."/>
            <person name="Madupu R."/>
            <person name="Ward N.L."/>
            <person name="Eisen J.A."/>
        </authorList>
    </citation>
    <scope>NUCLEOTIDE SEQUENCE [LARGE SCALE GENOMIC DNA]</scope>
    <source>
        <strain evidence="9">ATCC 27502 / DSM 5159 / P-2</strain>
        <plasmid evidence="8">unnamed</plasmid>
    </source>
</reference>
<comment type="function">
    <text evidence="5">Converts 2-succinyl-6-hydroxy-2,4-cyclohexadiene-1-carboxylate (SHCHC) to 2-succinylbenzoate (OSB).</text>
</comment>
<evidence type="ECO:0000313" key="9">
    <source>
        <dbReference type="Proteomes" id="UP000000447"/>
    </source>
</evidence>
<dbReference type="SUPFAM" id="SSF51604">
    <property type="entry name" value="Enolase C-terminal domain-like"/>
    <property type="match status" value="1"/>
</dbReference>
<comment type="catalytic activity">
    <reaction evidence="5">
        <text>(1R,6R)-6-hydroxy-2-succinyl-cyclohexa-2,4-diene-1-carboxylate = 2-succinylbenzoate + H2O</text>
        <dbReference type="Rhea" id="RHEA:10196"/>
        <dbReference type="ChEBI" id="CHEBI:15377"/>
        <dbReference type="ChEBI" id="CHEBI:18325"/>
        <dbReference type="ChEBI" id="CHEBI:58689"/>
        <dbReference type="EC" id="4.2.1.113"/>
    </reaction>
</comment>
<dbReference type="Pfam" id="PF02746">
    <property type="entry name" value="MR_MLE_N"/>
    <property type="match status" value="1"/>
</dbReference>
<dbReference type="InterPro" id="IPR010196">
    <property type="entry name" value="OSB_synthase_MenC1"/>
</dbReference>
<feature type="binding site" evidence="5">
    <location>
        <position position="214"/>
    </location>
    <ligand>
        <name>Mg(2+)</name>
        <dbReference type="ChEBI" id="CHEBI:18420"/>
    </ligand>
</feature>
<keyword evidence="1 5" id="KW-0479">Metal-binding</keyword>
<keyword evidence="5" id="KW-0474">Menaquinone biosynthesis</keyword>
<feature type="binding site" evidence="5">
    <location>
        <position position="237"/>
    </location>
    <ligand>
        <name>Mg(2+)</name>
        <dbReference type="ChEBI" id="CHEBI:18420"/>
    </ligand>
</feature>
<dbReference type="EC" id="4.2.1.113" evidence="5 6"/>
<name>B9L3E2_THERP</name>
<dbReference type="SUPFAM" id="SSF54826">
    <property type="entry name" value="Enolase N-terminal domain-like"/>
    <property type="match status" value="1"/>
</dbReference>
<keyword evidence="3" id="KW-0413">Isomerase</keyword>
<proteinExistence type="inferred from homology"/>
<dbReference type="UniPathway" id="UPA00079"/>
<dbReference type="SFLD" id="SFLDG00180">
    <property type="entry name" value="muconate_cycloisomerase"/>
    <property type="match status" value="1"/>
</dbReference>
<dbReference type="NCBIfam" id="TIGR01927">
    <property type="entry name" value="menC_gam_Gplu"/>
    <property type="match status" value="1"/>
</dbReference>
<dbReference type="InterPro" id="IPR018110">
    <property type="entry name" value="Mandel_Rmase/mucon_lact_enz_CS"/>
</dbReference>
<dbReference type="Gene3D" id="3.30.390.10">
    <property type="entry name" value="Enolase-like, N-terminal domain"/>
    <property type="match status" value="1"/>
</dbReference>
<evidence type="ECO:0000256" key="3">
    <source>
        <dbReference type="ARBA" id="ARBA00023235"/>
    </source>
</evidence>
<dbReference type="GO" id="GO:0009234">
    <property type="term" value="P:menaquinone biosynthetic process"/>
    <property type="evidence" value="ECO:0007669"/>
    <property type="project" value="UniProtKB-UniRule"/>
</dbReference>
<feature type="active site" description="Proton donor" evidence="5">
    <location>
        <position position="161"/>
    </location>
</feature>
<keyword evidence="2 5" id="KW-0460">Magnesium</keyword>
<comment type="cofactor">
    <cofactor evidence="5">
        <name>a divalent metal cation</name>
        <dbReference type="ChEBI" id="CHEBI:60240"/>
    </cofactor>
</comment>
<dbReference type="PANTHER" id="PTHR48073">
    <property type="entry name" value="O-SUCCINYLBENZOATE SYNTHASE-RELATED"/>
    <property type="match status" value="1"/>
</dbReference>
<dbReference type="InterPro" id="IPR036849">
    <property type="entry name" value="Enolase-like_C_sf"/>
</dbReference>
<dbReference type="AlphaFoldDB" id="B9L3E2"/>
<accession>B9L3E2</accession>
<dbReference type="GO" id="GO:0043748">
    <property type="term" value="F:O-succinylbenzoate synthase activity"/>
    <property type="evidence" value="ECO:0007669"/>
    <property type="project" value="UniProtKB-EC"/>
</dbReference>
<comment type="similarity">
    <text evidence="5">Belongs to the mandelate racemase/muconate lactonizing enzyme family. MenC type 1 subfamily.</text>
</comment>
<keyword evidence="4 5" id="KW-0456">Lyase</keyword>
<dbReference type="RefSeq" id="WP_012642847.1">
    <property type="nucleotide sequence ID" value="NC_011961.1"/>
</dbReference>
<organism evidence="8 9">
    <name type="scientific">Thermomicrobium roseum (strain ATCC 27502 / DSM 5159 / P-2)</name>
    <dbReference type="NCBI Taxonomy" id="309801"/>
    <lineage>
        <taxon>Bacteria</taxon>
        <taxon>Pseudomonadati</taxon>
        <taxon>Thermomicrobiota</taxon>
        <taxon>Thermomicrobia</taxon>
        <taxon>Thermomicrobiales</taxon>
        <taxon>Thermomicrobiaceae</taxon>
        <taxon>Thermomicrobium</taxon>
    </lineage>
</organism>
<dbReference type="GO" id="GO:0000287">
    <property type="term" value="F:magnesium ion binding"/>
    <property type="evidence" value="ECO:0007669"/>
    <property type="project" value="UniProtKB-UniRule"/>
</dbReference>
<dbReference type="InterPro" id="IPR013342">
    <property type="entry name" value="Mandelate_racemase_C"/>
</dbReference>
<dbReference type="InterPro" id="IPR029017">
    <property type="entry name" value="Enolase-like_N"/>
</dbReference>
<feature type="active site" description="Proton acceptor" evidence="5">
    <location>
        <position position="261"/>
    </location>
</feature>
<dbReference type="SMART" id="SM00922">
    <property type="entry name" value="MR_MLE"/>
    <property type="match status" value="1"/>
</dbReference>
<dbReference type="GO" id="GO:0016854">
    <property type="term" value="F:racemase and epimerase activity"/>
    <property type="evidence" value="ECO:0007669"/>
    <property type="project" value="UniProtKB-ARBA"/>
</dbReference>
<dbReference type="Gene3D" id="3.20.20.120">
    <property type="entry name" value="Enolase-like C-terminal domain"/>
    <property type="match status" value="1"/>
</dbReference>
<comment type="pathway">
    <text evidence="5">Quinol/quinone metabolism; menaquinone biosynthesis.</text>
</comment>
<dbReference type="HOGENOM" id="CLU_030273_4_2_0"/>
<comment type="pathway">
    <text evidence="5">Quinol/quinone metabolism; 1,4-dihydroxy-2-naphthoate biosynthesis; 1,4-dihydroxy-2-naphthoate from chorismate: step 4/7.</text>
</comment>